<dbReference type="Proteomes" id="UP001055811">
    <property type="component" value="Linkage Group LG02"/>
</dbReference>
<reference evidence="2" key="1">
    <citation type="journal article" date="2022" name="Mol. Ecol. Resour.">
        <title>The genomes of chicory, endive, great burdock and yacon provide insights into Asteraceae palaeo-polyploidization history and plant inulin production.</title>
        <authorList>
            <person name="Fan W."/>
            <person name="Wang S."/>
            <person name="Wang H."/>
            <person name="Wang A."/>
            <person name="Jiang F."/>
            <person name="Liu H."/>
            <person name="Zhao H."/>
            <person name="Xu D."/>
            <person name="Zhang Y."/>
        </authorList>
    </citation>
    <scope>NUCLEOTIDE SEQUENCE [LARGE SCALE GENOMIC DNA]</scope>
    <source>
        <strain evidence="2">cv. Punajuju</strain>
    </source>
</reference>
<proteinExistence type="predicted"/>
<evidence type="ECO:0000313" key="1">
    <source>
        <dbReference type="EMBL" id="KAI3780749.1"/>
    </source>
</evidence>
<organism evidence="1 2">
    <name type="scientific">Cichorium intybus</name>
    <name type="common">Chicory</name>
    <dbReference type="NCBI Taxonomy" id="13427"/>
    <lineage>
        <taxon>Eukaryota</taxon>
        <taxon>Viridiplantae</taxon>
        <taxon>Streptophyta</taxon>
        <taxon>Embryophyta</taxon>
        <taxon>Tracheophyta</taxon>
        <taxon>Spermatophyta</taxon>
        <taxon>Magnoliopsida</taxon>
        <taxon>eudicotyledons</taxon>
        <taxon>Gunneridae</taxon>
        <taxon>Pentapetalae</taxon>
        <taxon>asterids</taxon>
        <taxon>campanulids</taxon>
        <taxon>Asterales</taxon>
        <taxon>Asteraceae</taxon>
        <taxon>Cichorioideae</taxon>
        <taxon>Cichorieae</taxon>
        <taxon>Cichoriinae</taxon>
        <taxon>Cichorium</taxon>
    </lineage>
</organism>
<gene>
    <name evidence="1" type="ORF">L2E82_10737</name>
</gene>
<dbReference type="EMBL" id="CM042010">
    <property type="protein sequence ID" value="KAI3780749.1"/>
    <property type="molecule type" value="Genomic_DNA"/>
</dbReference>
<sequence length="108" mass="12237">MSRVCTATCESYNRLTTANNQDDNREDDREEHGEDHVHNIEGRRTECQQWMQGEAALMQPGTLLGLTLEAVIVFMLRLLKGDVVKYNTATEVDEEAARVVINGSLRRT</sequence>
<keyword evidence="2" id="KW-1185">Reference proteome</keyword>
<protein>
    <submittedName>
        <fullName evidence="1">Uncharacterized protein</fullName>
    </submittedName>
</protein>
<evidence type="ECO:0000313" key="2">
    <source>
        <dbReference type="Proteomes" id="UP001055811"/>
    </source>
</evidence>
<reference evidence="1 2" key="2">
    <citation type="journal article" date="2022" name="Mol. Ecol. Resour.">
        <title>The genomes of chicory, endive, great burdock and yacon provide insights into Asteraceae paleo-polyploidization history and plant inulin production.</title>
        <authorList>
            <person name="Fan W."/>
            <person name="Wang S."/>
            <person name="Wang H."/>
            <person name="Wang A."/>
            <person name="Jiang F."/>
            <person name="Liu H."/>
            <person name="Zhao H."/>
            <person name="Xu D."/>
            <person name="Zhang Y."/>
        </authorList>
    </citation>
    <scope>NUCLEOTIDE SEQUENCE [LARGE SCALE GENOMIC DNA]</scope>
    <source>
        <strain evidence="2">cv. Punajuju</strain>
        <tissue evidence="1">Leaves</tissue>
    </source>
</reference>
<comment type="caution">
    <text evidence="1">The sequence shown here is derived from an EMBL/GenBank/DDBJ whole genome shotgun (WGS) entry which is preliminary data.</text>
</comment>
<accession>A0ACB9GB60</accession>
<name>A0ACB9GB60_CICIN</name>